<dbReference type="SUPFAM" id="SSF48208">
    <property type="entry name" value="Six-hairpin glycosidases"/>
    <property type="match status" value="1"/>
</dbReference>
<accession>T1A0E5</accession>
<dbReference type="AlphaFoldDB" id="T1A0E5"/>
<gene>
    <name evidence="1" type="ORF">B1B_11270</name>
</gene>
<feature type="non-terminal residue" evidence="1">
    <location>
        <position position="121"/>
    </location>
</feature>
<dbReference type="EMBL" id="AUZY01007302">
    <property type="protein sequence ID" value="EQD50347.1"/>
    <property type="molecule type" value="Genomic_DNA"/>
</dbReference>
<dbReference type="InterPro" id="IPR008928">
    <property type="entry name" value="6-hairpin_glycosidase_sf"/>
</dbReference>
<dbReference type="InterPro" id="IPR024705">
    <property type="entry name" value="Ssp411"/>
</dbReference>
<protein>
    <submittedName>
        <fullName evidence="1">Uncharacterized protein</fullName>
    </submittedName>
</protein>
<organism evidence="1">
    <name type="scientific">mine drainage metagenome</name>
    <dbReference type="NCBI Taxonomy" id="410659"/>
    <lineage>
        <taxon>unclassified sequences</taxon>
        <taxon>metagenomes</taxon>
        <taxon>ecological metagenomes</taxon>
    </lineage>
</organism>
<reference evidence="1" key="1">
    <citation type="submission" date="2013-08" db="EMBL/GenBank/DDBJ databases">
        <authorList>
            <person name="Mendez C."/>
            <person name="Richter M."/>
            <person name="Ferrer M."/>
            <person name="Sanchez J."/>
        </authorList>
    </citation>
    <scope>NUCLEOTIDE SEQUENCE</scope>
</reference>
<dbReference type="GO" id="GO:0005975">
    <property type="term" value="P:carbohydrate metabolic process"/>
    <property type="evidence" value="ECO:0007669"/>
    <property type="project" value="InterPro"/>
</dbReference>
<proteinExistence type="predicted"/>
<name>T1A0E5_9ZZZZ</name>
<dbReference type="PANTHER" id="PTHR42899:SF1">
    <property type="entry name" value="SPERMATOGENESIS-ASSOCIATED PROTEIN 20"/>
    <property type="match status" value="1"/>
</dbReference>
<reference evidence="1" key="2">
    <citation type="journal article" date="2014" name="ISME J.">
        <title>Microbial stratification in low pH oxic and suboxic macroscopic growths along an acid mine drainage.</title>
        <authorList>
            <person name="Mendez-Garcia C."/>
            <person name="Mesa V."/>
            <person name="Sprenger R.R."/>
            <person name="Richter M."/>
            <person name="Diez M.S."/>
            <person name="Solano J."/>
            <person name="Bargiela R."/>
            <person name="Golyshina O.V."/>
            <person name="Manteca A."/>
            <person name="Ramos J.L."/>
            <person name="Gallego J.R."/>
            <person name="Llorente I."/>
            <person name="Martins Dos Santos V.A."/>
            <person name="Jensen O.N."/>
            <person name="Pelaez A.I."/>
            <person name="Sanchez J."/>
            <person name="Ferrer M."/>
        </authorList>
    </citation>
    <scope>NUCLEOTIDE SEQUENCE</scope>
</reference>
<sequence>MFAGGRARLPATLEDLAAAGLAGLALHEATGAPQWFDWALQLAESAETSHHDPNGALWFDSAADHDPLLLIRPMSFEDGALRSGVSLMIELCLRLGALTGDGRWDDRAGAALDSLAPARAA</sequence>
<dbReference type="PANTHER" id="PTHR42899">
    <property type="entry name" value="SPERMATOGENESIS-ASSOCIATED PROTEIN 20"/>
    <property type="match status" value="1"/>
</dbReference>
<comment type="caution">
    <text evidence="1">The sequence shown here is derived from an EMBL/GenBank/DDBJ whole genome shotgun (WGS) entry which is preliminary data.</text>
</comment>
<evidence type="ECO:0000313" key="1">
    <source>
        <dbReference type="EMBL" id="EQD50347.1"/>
    </source>
</evidence>